<dbReference type="RefSeq" id="WP_108479796.1">
    <property type="nucleotide sequence ID" value="NZ_QANO01000037.1"/>
</dbReference>
<evidence type="ECO:0000313" key="3">
    <source>
        <dbReference type="Proteomes" id="UP000244874"/>
    </source>
</evidence>
<accession>A0A2R7UQ28</accession>
<gene>
    <name evidence="2" type="ORF">DBB42_00470</name>
</gene>
<dbReference type="AlphaFoldDB" id="A0A2R7UQ28"/>
<evidence type="ECO:0000313" key="2">
    <source>
        <dbReference type="EMBL" id="PTU54208.1"/>
    </source>
</evidence>
<proteinExistence type="predicted"/>
<name>A0A2R7UQ28_PSEDL</name>
<sequence>MPAINASRHHGLLDLPALRKRAKRLLTALKNDEADDTREQLRALGLSGPDYRLADTQWLVARQAGFASWPKLKAHADAVAFAARHPGFTADDEAAVQHWRCGNDIAHSLRTAGFAGAFQMFDDPMVMGPVCALPEEQYWQVRAAYIQQAFNLSIQDVEQRLAAQRTALAGLNSDSKIVLWCEGDAYDQLFLIRVLASLPSLPRRLELIEITQVPGVERFIGIGQLAPDLLAWLWPQRRALGEDVLALARQTWAAYTAPDPRAWAALADIQHAALPSLGRALARQLQELPGANDGLSLTERLLLRVLESHGELPAGRAFAQLMMQDEPLPYLGDMMFHVLLQPLIHAPHPLLLEGPGESWAQRPLRLTALAEQLLAGQAHWLDHNPAQRWVGGVLINAADKPWVVSEQGEVWQRK</sequence>
<dbReference type="Pfam" id="PF08874">
    <property type="entry name" value="DUF1835"/>
    <property type="match status" value="1"/>
</dbReference>
<organism evidence="2 3">
    <name type="scientific">Pseudomonas plecoglossicida</name>
    <dbReference type="NCBI Taxonomy" id="70775"/>
    <lineage>
        <taxon>Bacteria</taxon>
        <taxon>Pseudomonadati</taxon>
        <taxon>Pseudomonadota</taxon>
        <taxon>Gammaproteobacteria</taxon>
        <taxon>Pseudomonadales</taxon>
        <taxon>Pseudomonadaceae</taxon>
        <taxon>Pseudomonas</taxon>
    </lineage>
</organism>
<comment type="caution">
    <text evidence="2">The sequence shown here is derived from an EMBL/GenBank/DDBJ whole genome shotgun (WGS) entry which is preliminary data.</text>
</comment>
<evidence type="ECO:0000259" key="1">
    <source>
        <dbReference type="Pfam" id="PF08874"/>
    </source>
</evidence>
<dbReference type="Proteomes" id="UP000244874">
    <property type="component" value="Unassembled WGS sequence"/>
</dbReference>
<protein>
    <recommendedName>
        <fullName evidence="1">DUF1835 domain-containing protein</fullName>
    </recommendedName>
</protein>
<dbReference type="EMBL" id="QANO01000037">
    <property type="protein sequence ID" value="PTU54208.1"/>
    <property type="molecule type" value="Genomic_DNA"/>
</dbReference>
<reference evidence="2 3" key="1">
    <citation type="submission" date="2018-04" db="EMBL/GenBank/DDBJ databases">
        <authorList>
            <person name="Go L.Y."/>
            <person name="Mitchell J.A."/>
        </authorList>
    </citation>
    <scope>NUCLEOTIDE SEQUENCE [LARGE SCALE GENOMIC DNA]</scope>
    <source>
        <strain evidence="2 3">KCJK7865</strain>
    </source>
</reference>
<feature type="domain" description="DUF1835" evidence="1">
    <location>
        <begin position="98"/>
        <end position="209"/>
    </location>
</feature>
<dbReference type="InterPro" id="IPR014973">
    <property type="entry name" value="DUF1835"/>
</dbReference>